<feature type="compositionally biased region" description="Acidic residues" evidence="1">
    <location>
        <begin position="893"/>
        <end position="906"/>
    </location>
</feature>
<feature type="region of interest" description="Disordered" evidence="1">
    <location>
        <begin position="768"/>
        <end position="906"/>
    </location>
</feature>
<dbReference type="Proteomes" id="UP000887575">
    <property type="component" value="Unassembled WGS sequence"/>
</dbReference>
<dbReference type="SUPFAM" id="SSF143990">
    <property type="entry name" value="YbiA-like"/>
    <property type="match status" value="3"/>
</dbReference>
<feature type="compositionally biased region" description="Basic and acidic residues" evidence="1">
    <location>
        <begin position="830"/>
        <end position="861"/>
    </location>
</feature>
<keyword evidence="2" id="KW-1185">Reference proteome</keyword>
<sequence>MEEDKIILIGNETDVLHCGFSHAISDSGKRFPSAEHYAHSMILSQLGLDDSHILELLGCRSNEVKSRARALLVENMPAGHDLESLRQYLETSRQSYTMQGLRIRIEQDATFEKALMDTREALLIVCDENEKELGIGMNEMQFMEYMKRERLDAQRIGLWLRNSSTRPANLGANQLGYFLMWLRFEVKEKRRTTKINFEPYIINGLSTDDDGNPVKIACNDQIVFLKGIFRPLSNFYAHPFEMKGGRYRSVEHYAYEKLFNALHFDEKCLEKVVTTVNPCDLPKVVAKVFAQQKVDVTTIEGKLQRLDRWRQSAMKHKIMKIEYLQQLLLSTGQALLVDTSPADSDWVCGTNEPELQHLLIKEYVNTEQLVKWMCAEEPPARLAHLKGNKGALLLMELRAKFAESTTSRIPLVTPPLNPNLLASITPHIICFSSESVWHPLYPAEIRAAPDQPLLPSPAHYVAQETAKYFMFNEADSQYVLEDRRSVECWRRMYETIEGCNWGQEREQMWYMEKRQKMIYEALRLLLEQHAPLLRALLDTGDSFLAFVSRWDSIDAELSIGMREHDLRRWLAYVELDSKQLAEMCTRPLAFRPPYLGGNRIGFILMELRAEFRSKGAVSWTLPELSLGPEVILGSDSPMENLMADEEFDVLSPVNYSAIWCNPLLLSAKKSKDQTLLQFCHLIKAPPKLLSVNEERIGEILQQMDATKPDKLDLQFLGDVAPEDLRAIFMKLCVRIRQKATECDRQQQELSTLANEISQMQALRRGIENDQPIPHIPMQNEMERHNGNFPPQGSMLRDRQPPMRQRSPLRAPGGGRDRDDQRRGPPPQRRSLPDDRRRDSRPPPREYVQKPRPHREEHRERPPQQLPSKPEPVKVVEAPKQPPPPKRERKPDEELSEGEILTSEDEA</sequence>
<proteinExistence type="predicted"/>
<accession>A0AAF3EW17</accession>
<protein>
    <submittedName>
        <fullName evidence="3">NADAR domain-containing protein</fullName>
    </submittedName>
</protein>
<dbReference type="AlphaFoldDB" id="A0AAF3EW17"/>
<reference evidence="3" key="1">
    <citation type="submission" date="2024-02" db="UniProtKB">
        <authorList>
            <consortium name="WormBaseParasite"/>
        </authorList>
    </citation>
    <scope>IDENTIFICATION</scope>
</reference>
<dbReference type="Gene3D" id="1.10.357.40">
    <property type="entry name" value="YbiA-like"/>
    <property type="match status" value="3"/>
</dbReference>
<dbReference type="CDD" id="cd15457">
    <property type="entry name" value="NADAR"/>
    <property type="match status" value="1"/>
</dbReference>
<dbReference type="WBParaSite" id="MBELARI_LOCUS18396">
    <property type="protein sequence ID" value="MBELARI_LOCUS18396"/>
    <property type="gene ID" value="MBELARI_LOCUS18396"/>
</dbReference>
<evidence type="ECO:0000313" key="2">
    <source>
        <dbReference type="Proteomes" id="UP000887575"/>
    </source>
</evidence>
<name>A0AAF3EW17_9BILA</name>
<dbReference type="InterPro" id="IPR012816">
    <property type="entry name" value="NADAR"/>
</dbReference>
<evidence type="ECO:0000313" key="3">
    <source>
        <dbReference type="WBParaSite" id="MBELARI_LOCUS18396"/>
    </source>
</evidence>
<evidence type="ECO:0000256" key="1">
    <source>
        <dbReference type="SAM" id="MobiDB-lite"/>
    </source>
</evidence>
<organism evidence="2 3">
    <name type="scientific">Mesorhabditis belari</name>
    <dbReference type="NCBI Taxonomy" id="2138241"/>
    <lineage>
        <taxon>Eukaryota</taxon>
        <taxon>Metazoa</taxon>
        <taxon>Ecdysozoa</taxon>
        <taxon>Nematoda</taxon>
        <taxon>Chromadorea</taxon>
        <taxon>Rhabditida</taxon>
        <taxon>Rhabditina</taxon>
        <taxon>Rhabditomorpha</taxon>
        <taxon>Rhabditoidea</taxon>
        <taxon>Rhabditidae</taxon>
        <taxon>Mesorhabditinae</taxon>
        <taxon>Mesorhabditis</taxon>
    </lineage>
</organism>
<dbReference type="InterPro" id="IPR037238">
    <property type="entry name" value="YbiA-like_sf"/>
</dbReference>